<dbReference type="Gene3D" id="4.10.1000.10">
    <property type="entry name" value="Zinc finger, CCCH-type"/>
    <property type="match status" value="1"/>
</dbReference>
<dbReference type="PROSITE" id="PS50103">
    <property type="entry name" value="ZF_C3H1"/>
    <property type="match status" value="2"/>
</dbReference>
<dbReference type="GO" id="GO:0005847">
    <property type="term" value="C:mRNA cleavage and polyadenylation specificity factor complex"/>
    <property type="evidence" value="ECO:0007669"/>
    <property type="project" value="UniProtKB-UniRule"/>
</dbReference>
<protein>
    <recommendedName>
        <fullName evidence="10">Cleavage and polyadenylation specificity factor subunit 4</fullName>
        <shortName evidence="10">CPSF 30 kDa subunit</shortName>
    </recommendedName>
    <alternativeName>
        <fullName evidence="10">Cleavage and polyadenylation specificity factor 30 kDa subunit</fullName>
    </alternativeName>
</protein>
<evidence type="ECO:0000256" key="7">
    <source>
        <dbReference type="ARBA" id="ARBA00022884"/>
    </source>
</evidence>
<sequence>MQELVAGVERISLDSEADVEQLRAQPLPFLGVDSKLGTGLWAVPGVQGHPRPGRTKPTVCKHWLRGLCKRGESCDFLHGYDASRVPECCFYSRFGECSNKDCPFLHAGATASTGRCPWYDRGFCWHVSPLRNSGHCGHYHFLLFLAFVHTRYKSSCSSRLLPPLPGPIGIPVPSRSSSHRAQTHTSISGPGAGWEHPCDPWRVKHLGWNHPSIHPSEGWGASTCHGTGRLLVCRKKLFCPQNSQEAGAAHSPRPPPCSRAKFFLMGKSSLS</sequence>
<comment type="subcellular location">
    <subcellularLocation>
        <location evidence="1 10">Nucleus</location>
    </subcellularLocation>
</comment>
<feature type="domain" description="C3H1-type" evidence="11">
    <location>
        <begin position="82"/>
        <end position="109"/>
    </location>
</feature>
<evidence type="ECO:0000256" key="2">
    <source>
        <dbReference type="ARBA" id="ARBA00022664"/>
    </source>
</evidence>
<keyword evidence="2 10" id="KW-0507">mRNA processing</keyword>
<dbReference type="Pfam" id="PF00642">
    <property type="entry name" value="zf-CCCH"/>
    <property type="match status" value="1"/>
</dbReference>
<evidence type="ECO:0000256" key="9">
    <source>
        <dbReference type="PROSITE-ProRule" id="PRU00723"/>
    </source>
</evidence>
<evidence type="ECO:0000256" key="4">
    <source>
        <dbReference type="ARBA" id="ARBA00022737"/>
    </source>
</evidence>
<evidence type="ECO:0000313" key="12">
    <source>
        <dbReference type="Ensembl" id="ENSJHYP00000001849.1"/>
    </source>
</evidence>
<reference evidence="12" key="2">
    <citation type="submission" date="2025-09" db="UniProtKB">
        <authorList>
            <consortium name="Ensembl"/>
        </authorList>
    </citation>
    <scope>IDENTIFICATION</scope>
</reference>
<keyword evidence="3 9" id="KW-0479">Metal-binding</keyword>
<proteinExistence type="inferred from homology"/>
<evidence type="ECO:0000256" key="10">
    <source>
        <dbReference type="RuleBase" id="RU369008"/>
    </source>
</evidence>
<dbReference type="GO" id="GO:0031124">
    <property type="term" value="P:mRNA 3'-end processing"/>
    <property type="evidence" value="ECO:0007669"/>
    <property type="project" value="UniProtKB-UniRule"/>
</dbReference>
<dbReference type="PANTHER" id="PTHR23102:SF24">
    <property type="entry name" value="CLEAVAGE AND POLYADENYLATION SPECIFICITY FACTOR SUBUNIT 4"/>
    <property type="match status" value="1"/>
</dbReference>
<evidence type="ECO:0000256" key="8">
    <source>
        <dbReference type="ARBA" id="ARBA00023242"/>
    </source>
</evidence>
<dbReference type="InterPro" id="IPR036855">
    <property type="entry name" value="Znf_CCCH_sf"/>
</dbReference>
<feature type="zinc finger region" description="C3H1-type" evidence="9">
    <location>
        <begin position="82"/>
        <end position="109"/>
    </location>
</feature>
<keyword evidence="5 9" id="KW-0863">Zinc-finger</keyword>
<evidence type="ECO:0000256" key="6">
    <source>
        <dbReference type="ARBA" id="ARBA00022833"/>
    </source>
</evidence>
<dbReference type="PANTHER" id="PTHR23102">
    <property type="entry name" value="CLEAVAGE AND POLYADENYLATION SPECIFICITY FACTOR SUBUNIT 4-RELATED"/>
    <property type="match status" value="1"/>
</dbReference>
<accession>A0A8C5IDD5</accession>
<keyword evidence="4 10" id="KW-0677">Repeat</keyword>
<feature type="domain" description="C3H1-type" evidence="11">
    <location>
        <begin position="54"/>
        <end position="81"/>
    </location>
</feature>
<organism evidence="12 13">
    <name type="scientific">Junco hyemalis</name>
    <name type="common">Dark-eyed junco</name>
    <dbReference type="NCBI Taxonomy" id="40217"/>
    <lineage>
        <taxon>Eukaryota</taxon>
        <taxon>Metazoa</taxon>
        <taxon>Chordata</taxon>
        <taxon>Craniata</taxon>
        <taxon>Vertebrata</taxon>
        <taxon>Euteleostomi</taxon>
        <taxon>Archelosauria</taxon>
        <taxon>Archosauria</taxon>
        <taxon>Dinosauria</taxon>
        <taxon>Saurischia</taxon>
        <taxon>Theropoda</taxon>
        <taxon>Coelurosauria</taxon>
        <taxon>Aves</taxon>
        <taxon>Neognathae</taxon>
        <taxon>Neoaves</taxon>
        <taxon>Telluraves</taxon>
        <taxon>Australaves</taxon>
        <taxon>Passeriformes</taxon>
        <taxon>Passerellidae</taxon>
        <taxon>Junco</taxon>
    </lineage>
</organism>
<evidence type="ECO:0000256" key="3">
    <source>
        <dbReference type="ARBA" id="ARBA00022723"/>
    </source>
</evidence>
<dbReference type="SUPFAM" id="SSF90229">
    <property type="entry name" value="CCCH zinc finger"/>
    <property type="match status" value="1"/>
</dbReference>
<dbReference type="InterPro" id="IPR045348">
    <property type="entry name" value="CPSF4/Yth1"/>
</dbReference>
<evidence type="ECO:0000256" key="1">
    <source>
        <dbReference type="ARBA" id="ARBA00004123"/>
    </source>
</evidence>
<dbReference type="Proteomes" id="UP000694408">
    <property type="component" value="Unplaced"/>
</dbReference>
<dbReference type="GO" id="GO:0008270">
    <property type="term" value="F:zinc ion binding"/>
    <property type="evidence" value="ECO:0007669"/>
    <property type="project" value="UniProtKB-KW"/>
</dbReference>
<keyword evidence="8 10" id="KW-0539">Nucleus</keyword>
<name>A0A8C5IDD5_JUNHY</name>
<evidence type="ECO:0000256" key="5">
    <source>
        <dbReference type="ARBA" id="ARBA00022771"/>
    </source>
</evidence>
<dbReference type="GO" id="GO:0003723">
    <property type="term" value="F:RNA binding"/>
    <property type="evidence" value="ECO:0007669"/>
    <property type="project" value="UniProtKB-UniRule"/>
</dbReference>
<evidence type="ECO:0000259" key="11">
    <source>
        <dbReference type="PROSITE" id="PS50103"/>
    </source>
</evidence>
<comment type="subunit">
    <text evidence="10">Component of the cleavage and polyadenylation specificity factor (CPSF) complex.</text>
</comment>
<keyword evidence="13" id="KW-1185">Reference proteome</keyword>
<evidence type="ECO:0000313" key="13">
    <source>
        <dbReference type="Proteomes" id="UP000694408"/>
    </source>
</evidence>
<dbReference type="FunFam" id="4.10.1000.10:FF:000017">
    <property type="entry name" value="Cleavage and polyadenylation specificity factor 30 kDa subunit"/>
    <property type="match status" value="1"/>
</dbReference>
<dbReference type="Ensembl" id="ENSJHYT00000002296.1">
    <property type="protein sequence ID" value="ENSJHYP00000001849.1"/>
    <property type="gene ID" value="ENSJHYG00000001576.1"/>
</dbReference>
<comment type="function">
    <text evidence="10">Component of the cleavage and polyadenylation specificity factor (CPSF) complex that play a key role in pre-mRNA 3'-end formation, recognizing the AAUAAA signal sequence and interacting with poly(A) polymerase and other factors to bring about cleavage and poly(A) addition. CPSF4 binds RNA polymers with a preference for poly(U).</text>
</comment>
<feature type="zinc finger region" description="C3H1-type" evidence="9">
    <location>
        <begin position="54"/>
        <end position="81"/>
    </location>
</feature>
<keyword evidence="6 9" id="KW-0862">Zinc</keyword>
<dbReference type="SMART" id="SM00356">
    <property type="entry name" value="ZnF_C3H1"/>
    <property type="match status" value="2"/>
</dbReference>
<comment type="similarity">
    <text evidence="10">Belongs to the CPSF4/YTH1 family.</text>
</comment>
<keyword evidence="7 10" id="KW-0694">RNA-binding</keyword>
<dbReference type="InterPro" id="IPR000571">
    <property type="entry name" value="Znf_CCCH"/>
</dbReference>
<reference evidence="12" key="1">
    <citation type="submission" date="2025-08" db="UniProtKB">
        <authorList>
            <consortium name="Ensembl"/>
        </authorList>
    </citation>
    <scope>IDENTIFICATION</scope>
</reference>
<dbReference type="AlphaFoldDB" id="A0A8C5IDD5"/>